<dbReference type="Proteomes" id="UP000789920">
    <property type="component" value="Unassembled WGS sequence"/>
</dbReference>
<evidence type="ECO:0000313" key="1">
    <source>
        <dbReference type="EMBL" id="CAG8516110.1"/>
    </source>
</evidence>
<sequence>MFILIEKKIPIIIVPISEDEVDYDDMEHLIQLLNALATDSNRHRAKAERKVQRSVFRDVLKTVECGDRVQERLKIKKQTIYFSSWAKILQLNAFREILSEGLHVHFQENELLQAIFEFVPPPTLVSNRLRPDSALSFHTTGSDTDSSVTNKRRNKKLKGRKLGKRKGDLLEVG</sequence>
<accession>A0ACA9L9C0</accession>
<dbReference type="EMBL" id="CAJVQC010002701">
    <property type="protein sequence ID" value="CAG8516110.1"/>
    <property type="molecule type" value="Genomic_DNA"/>
</dbReference>
<name>A0ACA9L9C0_9GLOM</name>
<comment type="caution">
    <text evidence="1">The sequence shown here is derived from an EMBL/GenBank/DDBJ whole genome shotgun (WGS) entry which is preliminary data.</text>
</comment>
<evidence type="ECO:0000313" key="2">
    <source>
        <dbReference type="Proteomes" id="UP000789920"/>
    </source>
</evidence>
<gene>
    <name evidence="1" type="ORF">RPERSI_LOCUS2484</name>
</gene>
<keyword evidence="2" id="KW-1185">Reference proteome</keyword>
<reference evidence="1" key="1">
    <citation type="submission" date="2021-06" db="EMBL/GenBank/DDBJ databases">
        <authorList>
            <person name="Kallberg Y."/>
            <person name="Tangrot J."/>
            <person name="Rosling A."/>
        </authorList>
    </citation>
    <scope>NUCLEOTIDE SEQUENCE</scope>
    <source>
        <strain evidence="1">MA461A</strain>
    </source>
</reference>
<proteinExistence type="predicted"/>
<protein>
    <submittedName>
        <fullName evidence="1">2819_t:CDS:1</fullName>
    </submittedName>
</protein>
<organism evidence="1 2">
    <name type="scientific">Racocetra persica</name>
    <dbReference type="NCBI Taxonomy" id="160502"/>
    <lineage>
        <taxon>Eukaryota</taxon>
        <taxon>Fungi</taxon>
        <taxon>Fungi incertae sedis</taxon>
        <taxon>Mucoromycota</taxon>
        <taxon>Glomeromycotina</taxon>
        <taxon>Glomeromycetes</taxon>
        <taxon>Diversisporales</taxon>
        <taxon>Gigasporaceae</taxon>
        <taxon>Racocetra</taxon>
    </lineage>
</organism>